<name>A0A6J4LEV9_9ACTN</name>
<reference evidence="2" key="1">
    <citation type="submission" date="2020-02" db="EMBL/GenBank/DDBJ databases">
        <authorList>
            <person name="Meier V. D."/>
        </authorList>
    </citation>
    <scope>NUCLEOTIDE SEQUENCE</scope>
    <source>
        <strain evidence="2">AVDCRST_MAG61</strain>
    </source>
</reference>
<proteinExistence type="predicted"/>
<evidence type="ECO:0000256" key="1">
    <source>
        <dbReference type="SAM" id="MobiDB-lite"/>
    </source>
</evidence>
<feature type="region of interest" description="Disordered" evidence="1">
    <location>
        <begin position="1"/>
        <end position="32"/>
    </location>
</feature>
<feature type="compositionally biased region" description="Polar residues" evidence="1">
    <location>
        <begin position="19"/>
        <end position="32"/>
    </location>
</feature>
<sequence>WVAVRATGMSRRPSPSRSGTGWWTRTPTSTRA</sequence>
<protein>
    <submittedName>
        <fullName evidence="2">Uncharacterized protein</fullName>
    </submittedName>
</protein>
<evidence type="ECO:0000313" key="2">
    <source>
        <dbReference type="EMBL" id="CAA9329833.1"/>
    </source>
</evidence>
<gene>
    <name evidence="2" type="ORF">AVDCRST_MAG61-2812</name>
</gene>
<organism evidence="2">
    <name type="scientific">uncultured Friedmanniella sp</name>
    <dbReference type="NCBI Taxonomy" id="335381"/>
    <lineage>
        <taxon>Bacteria</taxon>
        <taxon>Bacillati</taxon>
        <taxon>Actinomycetota</taxon>
        <taxon>Actinomycetes</taxon>
        <taxon>Propionibacteriales</taxon>
        <taxon>Nocardioidaceae</taxon>
        <taxon>Friedmanniella</taxon>
        <taxon>environmental samples</taxon>
    </lineage>
</organism>
<feature type="non-terminal residue" evidence="2">
    <location>
        <position position="1"/>
    </location>
</feature>
<accession>A0A6J4LEV9</accession>
<dbReference type="AlphaFoldDB" id="A0A6J4LEV9"/>
<feature type="non-terminal residue" evidence="2">
    <location>
        <position position="32"/>
    </location>
</feature>
<dbReference type="EMBL" id="CADCTT010000342">
    <property type="protein sequence ID" value="CAA9329833.1"/>
    <property type="molecule type" value="Genomic_DNA"/>
</dbReference>